<dbReference type="Pfam" id="PF09334">
    <property type="entry name" value="tRNA-synt_1g"/>
    <property type="match status" value="1"/>
</dbReference>
<keyword evidence="7 13" id="KW-0547">Nucleotide-binding</keyword>
<evidence type="ECO:0000256" key="6">
    <source>
        <dbReference type="ARBA" id="ARBA00022598"/>
    </source>
</evidence>
<dbReference type="CDD" id="cd07957">
    <property type="entry name" value="Anticodon_Ia_Met"/>
    <property type="match status" value="1"/>
</dbReference>
<comment type="subunit">
    <text evidence="3 13">Homodimer.</text>
</comment>
<dbReference type="PROSITE" id="PS50886">
    <property type="entry name" value="TRBD"/>
    <property type="match status" value="1"/>
</dbReference>
<feature type="binding site" evidence="13">
    <location>
        <position position="127"/>
    </location>
    <ligand>
        <name>Zn(2+)</name>
        <dbReference type="ChEBI" id="CHEBI:29105"/>
    </ligand>
</feature>
<dbReference type="GO" id="GO:0006431">
    <property type="term" value="P:methionyl-tRNA aminoacylation"/>
    <property type="evidence" value="ECO:0007669"/>
    <property type="project" value="UniProtKB-UniRule"/>
</dbReference>
<evidence type="ECO:0000256" key="5">
    <source>
        <dbReference type="ARBA" id="ARBA00022555"/>
    </source>
</evidence>
<keyword evidence="6 13" id="KW-0436">Ligase</keyword>
<dbReference type="InterPro" id="IPR015413">
    <property type="entry name" value="Methionyl/Leucyl_tRNA_Synth"/>
</dbReference>
<evidence type="ECO:0000313" key="16">
    <source>
        <dbReference type="Proteomes" id="UP000297668"/>
    </source>
</evidence>
<dbReference type="Gene3D" id="1.10.730.10">
    <property type="entry name" value="Isoleucyl-tRNA Synthetase, Domain 1"/>
    <property type="match status" value="1"/>
</dbReference>
<dbReference type="PANTHER" id="PTHR43326">
    <property type="entry name" value="METHIONYL-TRNA SYNTHETASE"/>
    <property type="match status" value="1"/>
</dbReference>
<dbReference type="EC" id="6.1.1.10" evidence="13"/>
<dbReference type="PANTHER" id="PTHR43326:SF1">
    <property type="entry name" value="METHIONINE--TRNA LIGASE, MITOCHONDRIAL"/>
    <property type="match status" value="1"/>
</dbReference>
<dbReference type="Gene3D" id="3.40.50.620">
    <property type="entry name" value="HUPs"/>
    <property type="match status" value="1"/>
</dbReference>
<gene>
    <name evidence="13 15" type="primary">metG</name>
    <name evidence="15" type="ORF">E0687_03210</name>
</gene>
<dbReference type="CDD" id="cd00814">
    <property type="entry name" value="MetRS_core"/>
    <property type="match status" value="1"/>
</dbReference>
<feature type="short sequence motif" description="'KMSKS' region" evidence="13">
    <location>
        <begin position="297"/>
        <end position="301"/>
    </location>
</feature>
<name>A0A4Y9FFY3_9DEIN</name>
<dbReference type="GO" id="GO:0046872">
    <property type="term" value="F:metal ion binding"/>
    <property type="evidence" value="ECO:0007669"/>
    <property type="project" value="UniProtKB-KW"/>
</dbReference>
<comment type="function">
    <text evidence="1 13">Is required not only for elongation of protein synthesis but also for the initiation of all mRNA translation through initiator tRNA(fMet) aminoacylation.</text>
</comment>
<keyword evidence="13" id="KW-0862">Zinc</keyword>
<dbReference type="FunFam" id="2.170.220.10:FF:000003">
    <property type="entry name" value="Methionine--tRNA ligase"/>
    <property type="match status" value="1"/>
</dbReference>
<evidence type="ECO:0000256" key="9">
    <source>
        <dbReference type="ARBA" id="ARBA00022884"/>
    </source>
</evidence>
<keyword evidence="5 13" id="KW-0820">tRNA-binding</keyword>
<comment type="cofactor">
    <cofactor evidence="13">
        <name>Zn(2+)</name>
        <dbReference type="ChEBI" id="CHEBI:29105"/>
    </cofactor>
    <text evidence="13">Binds 1 zinc ion per subunit.</text>
</comment>
<dbReference type="Pfam" id="PF01588">
    <property type="entry name" value="tRNA_bind"/>
    <property type="match status" value="1"/>
</dbReference>
<dbReference type="FunFam" id="2.40.50.140:FF:000042">
    <property type="entry name" value="Methionine--tRNA ligase"/>
    <property type="match status" value="1"/>
</dbReference>
<dbReference type="GO" id="GO:0004825">
    <property type="term" value="F:methionine-tRNA ligase activity"/>
    <property type="evidence" value="ECO:0007669"/>
    <property type="project" value="UniProtKB-UniRule"/>
</dbReference>
<dbReference type="InterPro" id="IPR033911">
    <property type="entry name" value="MetRS_core"/>
</dbReference>
<reference evidence="15 16" key="1">
    <citation type="submission" date="2019-03" db="EMBL/GenBank/DDBJ databases">
        <title>Thermus tengchongensis species for the arsenic transformation mechanism.</title>
        <authorList>
            <person name="Yuan G.C."/>
        </authorList>
    </citation>
    <scope>NUCLEOTIDE SEQUENCE [LARGE SCALE GENOMIC DNA]</scope>
    <source>
        <strain evidence="15 16">15W</strain>
    </source>
</reference>
<evidence type="ECO:0000256" key="13">
    <source>
        <dbReference type="HAMAP-Rule" id="MF_01228"/>
    </source>
</evidence>
<evidence type="ECO:0000256" key="3">
    <source>
        <dbReference type="ARBA" id="ARBA00011738"/>
    </source>
</evidence>
<proteinExistence type="inferred from homology"/>
<dbReference type="GO" id="GO:0005524">
    <property type="term" value="F:ATP binding"/>
    <property type="evidence" value="ECO:0007669"/>
    <property type="project" value="UniProtKB-UniRule"/>
</dbReference>
<sequence length="629" mass="72042">MEKVFYITTPIYYVNAEPHLGHAYTTVVADFLARWHRLDGYRTFFLTGTDEHGETVYRAAERAGEDPQAFVDRVSERFRRAWELLGIAYDDFIRTTEERHKQVVQRVLQKVYEAGDIYYGEYEGLYCVSCERFYTEKELQGDLCPIHGRPVERRREGNYFFRMEKYREWLIDYLQTHPDLIRPEGYRNEVLSMLSEPIGDLSISRPKARVPWGIPLPWDEAHVTYVWFDALLNYVSALGYPEDPRYATFWPQAWHLIGKDILKPHAVFWPTMLKAAGIPMYRHLNVGGFLLGPDGRKMSKTLGNVVDPFALTEKYGRDAVRYYLLREIPYGQDTPVSEEALRARYEADLADDLGNLLQRTRAMLFRFAEGRIPEPVPGEELVEGTRLAERLRGLVRDLRFHVALEETMAYVKALNRYINEKRPWELFKEDPREARAVLYRVVEGLRIASILLTPAMPDKMAELRRALGLREEVSLEEAERWGLAEPRPIPVETPVLFPKDVVGGGPSQAGKGDRVEAKEMENARIGLEDFAKVELRVAEVVAAEKHPNADRLLVLRLSLGNEERTVVSGIARWYRPEELVGKKVVLVANLKPAKLRGVESHGMILAASEGDKLTLVTVEGDIPAGAVVK</sequence>
<keyword evidence="9 13" id="KW-0694">RNA-binding</keyword>
<comment type="similarity">
    <text evidence="13">Belongs to the class-I aminoacyl-tRNA synthetase family. MetG type 2A subfamily.</text>
</comment>
<dbReference type="HAMAP" id="MF_01228">
    <property type="entry name" value="Met_tRNA_synth_type2"/>
    <property type="match status" value="1"/>
</dbReference>
<dbReference type="InterPro" id="IPR002547">
    <property type="entry name" value="tRNA-bd_dom"/>
</dbReference>
<dbReference type="GO" id="GO:0005737">
    <property type="term" value="C:cytoplasm"/>
    <property type="evidence" value="ECO:0007669"/>
    <property type="project" value="UniProtKB-SubCell"/>
</dbReference>
<dbReference type="InterPro" id="IPR023457">
    <property type="entry name" value="Met-tRNA_synth_2"/>
</dbReference>
<protein>
    <recommendedName>
        <fullName evidence="13">Methionine--tRNA ligase</fullName>
        <ecNumber evidence="13">6.1.1.10</ecNumber>
    </recommendedName>
    <alternativeName>
        <fullName evidence="13">Methionyl-tRNA synthetase</fullName>
        <shortName evidence="13">MetRS</shortName>
    </alternativeName>
</protein>
<feature type="binding site" evidence="13">
    <location>
        <position position="147"/>
    </location>
    <ligand>
        <name>Zn(2+)</name>
        <dbReference type="ChEBI" id="CHEBI:29105"/>
    </ligand>
</feature>
<organism evidence="15 16">
    <name type="scientific">Thermus tengchongensis</name>
    <dbReference type="NCBI Taxonomy" id="1214928"/>
    <lineage>
        <taxon>Bacteria</taxon>
        <taxon>Thermotogati</taxon>
        <taxon>Deinococcota</taxon>
        <taxon>Deinococci</taxon>
        <taxon>Thermales</taxon>
        <taxon>Thermaceae</taxon>
        <taxon>Thermus</taxon>
    </lineage>
</organism>
<keyword evidence="10 13" id="KW-0648">Protein biosynthesis</keyword>
<dbReference type="NCBIfam" id="TIGR00399">
    <property type="entry name" value="metG_C_term"/>
    <property type="match status" value="1"/>
</dbReference>
<dbReference type="InterPro" id="IPR014729">
    <property type="entry name" value="Rossmann-like_a/b/a_fold"/>
</dbReference>
<evidence type="ECO:0000256" key="4">
    <source>
        <dbReference type="ARBA" id="ARBA00022490"/>
    </source>
</evidence>
<feature type="binding site" evidence="13">
    <location>
        <position position="144"/>
    </location>
    <ligand>
        <name>Zn(2+)</name>
        <dbReference type="ChEBI" id="CHEBI:29105"/>
    </ligand>
</feature>
<dbReference type="NCBIfam" id="TIGR00398">
    <property type="entry name" value="metG"/>
    <property type="match status" value="1"/>
</dbReference>
<evidence type="ECO:0000256" key="10">
    <source>
        <dbReference type="ARBA" id="ARBA00022917"/>
    </source>
</evidence>
<dbReference type="InterPro" id="IPR041872">
    <property type="entry name" value="Anticodon_Met"/>
</dbReference>
<dbReference type="InterPro" id="IPR004495">
    <property type="entry name" value="Met-tRNA-synth_bsu_C"/>
</dbReference>
<evidence type="ECO:0000256" key="11">
    <source>
        <dbReference type="ARBA" id="ARBA00023146"/>
    </source>
</evidence>
<keyword evidence="4 13" id="KW-0963">Cytoplasm</keyword>
<keyword evidence="11 13" id="KW-0030">Aminoacyl-tRNA synthetase</keyword>
<dbReference type="AlphaFoldDB" id="A0A4Y9FFY3"/>
<comment type="catalytic activity">
    <reaction evidence="12 13">
        <text>tRNA(Met) + L-methionine + ATP = L-methionyl-tRNA(Met) + AMP + diphosphate</text>
        <dbReference type="Rhea" id="RHEA:13481"/>
        <dbReference type="Rhea" id="RHEA-COMP:9667"/>
        <dbReference type="Rhea" id="RHEA-COMP:9698"/>
        <dbReference type="ChEBI" id="CHEBI:30616"/>
        <dbReference type="ChEBI" id="CHEBI:33019"/>
        <dbReference type="ChEBI" id="CHEBI:57844"/>
        <dbReference type="ChEBI" id="CHEBI:78442"/>
        <dbReference type="ChEBI" id="CHEBI:78530"/>
        <dbReference type="ChEBI" id="CHEBI:456215"/>
        <dbReference type="EC" id="6.1.1.10"/>
    </reaction>
</comment>
<dbReference type="SUPFAM" id="SSF47323">
    <property type="entry name" value="Anticodon-binding domain of a subclass of class I aminoacyl-tRNA synthetases"/>
    <property type="match status" value="1"/>
</dbReference>
<evidence type="ECO:0000256" key="8">
    <source>
        <dbReference type="ARBA" id="ARBA00022840"/>
    </source>
</evidence>
<dbReference type="NCBIfam" id="NF008900">
    <property type="entry name" value="PRK12267.1"/>
    <property type="match status" value="1"/>
</dbReference>
<dbReference type="GO" id="GO:0000049">
    <property type="term" value="F:tRNA binding"/>
    <property type="evidence" value="ECO:0007669"/>
    <property type="project" value="UniProtKB-UniRule"/>
</dbReference>
<evidence type="ECO:0000259" key="14">
    <source>
        <dbReference type="PROSITE" id="PS50886"/>
    </source>
</evidence>
<dbReference type="Gene3D" id="2.40.50.140">
    <property type="entry name" value="Nucleic acid-binding proteins"/>
    <property type="match status" value="1"/>
</dbReference>
<evidence type="ECO:0000313" key="15">
    <source>
        <dbReference type="EMBL" id="TFU27068.1"/>
    </source>
</evidence>
<comment type="caution">
    <text evidence="15">The sequence shown here is derived from an EMBL/GenBank/DDBJ whole genome shotgun (WGS) entry which is preliminary data.</text>
</comment>
<dbReference type="Proteomes" id="UP000297668">
    <property type="component" value="Unassembled WGS sequence"/>
</dbReference>
<dbReference type="InterPro" id="IPR009080">
    <property type="entry name" value="tRNAsynth_Ia_anticodon-bd"/>
</dbReference>
<evidence type="ECO:0000256" key="2">
    <source>
        <dbReference type="ARBA" id="ARBA00004496"/>
    </source>
</evidence>
<feature type="binding site" evidence="13">
    <location>
        <position position="130"/>
    </location>
    <ligand>
        <name>Zn(2+)</name>
        <dbReference type="ChEBI" id="CHEBI:29105"/>
    </ligand>
</feature>
<dbReference type="SUPFAM" id="SSF50249">
    <property type="entry name" value="Nucleic acid-binding proteins"/>
    <property type="match status" value="1"/>
</dbReference>
<feature type="short sequence motif" description="'HIGH' region" evidence="13">
    <location>
        <begin position="12"/>
        <end position="22"/>
    </location>
</feature>
<dbReference type="InterPro" id="IPR012340">
    <property type="entry name" value="NA-bd_OB-fold"/>
</dbReference>
<dbReference type="CDD" id="cd02800">
    <property type="entry name" value="tRNA_bind_EcMetRS_like"/>
    <property type="match status" value="1"/>
</dbReference>
<dbReference type="Pfam" id="PF19303">
    <property type="entry name" value="Anticodon_3"/>
    <property type="match status" value="1"/>
</dbReference>
<keyword evidence="8 13" id="KW-0067">ATP-binding</keyword>
<evidence type="ECO:0000256" key="7">
    <source>
        <dbReference type="ARBA" id="ARBA00022741"/>
    </source>
</evidence>
<dbReference type="EMBL" id="SJZF01000004">
    <property type="protein sequence ID" value="TFU27068.1"/>
    <property type="molecule type" value="Genomic_DNA"/>
</dbReference>
<dbReference type="InterPro" id="IPR014758">
    <property type="entry name" value="Met-tRNA_synth"/>
</dbReference>
<dbReference type="PRINTS" id="PR01041">
    <property type="entry name" value="TRNASYNTHMET"/>
</dbReference>
<evidence type="ECO:0000256" key="1">
    <source>
        <dbReference type="ARBA" id="ARBA00003314"/>
    </source>
</evidence>
<evidence type="ECO:0000256" key="12">
    <source>
        <dbReference type="ARBA" id="ARBA00047364"/>
    </source>
</evidence>
<dbReference type="Gene3D" id="2.170.220.10">
    <property type="match status" value="1"/>
</dbReference>
<comment type="subcellular location">
    <subcellularLocation>
        <location evidence="2 13">Cytoplasm</location>
    </subcellularLocation>
</comment>
<dbReference type="SUPFAM" id="SSF52374">
    <property type="entry name" value="Nucleotidylyl transferase"/>
    <property type="match status" value="1"/>
</dbReference>
<comment type="caution">
    <text evidence="13">Lacks conserved residue(s) required for the propagation of feature annotation.</text>
</comment>
<feature type="domain" description="TRNA-binding" evidence="14">
    <location>
        <begin position="529"/>
        <end position="629"/>
    </location>
</feature>
<dbReference type="RefSeq" id="WP_135259701.1">
    <property type="nucleotide sequence ID" value="NZ_SJZF01000004.1"/>
</dbReference>
<accession>A0A4Y9FFY3</accession>
<keyword evidence="13" id="KW-0479">Metal-binding</keyword>